<dbReference type="SUPFAM" id="SSF50630">
    <property type="entry name" value="Acid proteases"/>
    <property type="match status" value="1"/>
</dbReference>
<dbReference type="InterPro" id="IPR001461">
    <property type="entry name" value="Aspartic_peptidase_A1"/>
</dbReference>
<dbReference type="InterPro" id="IPR021109">
    <property type="entry name" value="Peptidase_aspartic_dom_sf"/>
</dbReference>
<evidence type="ECO:0000256" key="2">
    <source>
        <dbReference type="ARBA" id="ARBA00023157"/>
    </source>
</evidence>
<keyword evidence="2" id="KW-1015">Disulfide bond</keyword>
<dbReference type="Proteomes" id="UP000195602">
    <property type="component" value="Unassembled WGS sequence"/>
</dbReference>
<dbReference type="PROSITE" id="PS51767">
    <property type="entry name" value="PEPTIDASE_A1"/>
    <property type="match status" value="1"/>
</dbReference>
<dbReference type="Gene3D" id="2.40.70.10">
    <property type="entry name" value="Acid Proteases"/>
    <property type="match status" value="2"/>
</dbReference>
<feature type="compositionally biased region" description="Low complexity" evidence="3">
    <location>
        <begin position="39"/>
        <end position="69"/>
    </location>
</feature>
<dbReference type="InterPro" id="IPR033121">
    <property type="entry name" value="PEPTIDASE_A1"/>
</dbReference>
<dbReference type="GO" id="GO:0006508">
    <property type="term" value="P:proteolysis"/>
    <property type="evidence" value="ECO:0007669"/>
    <property type="project" value="InterPro"/>
</dbReference>
<dbReference type="Pfam" id="PF00026">
    <property type="entry name" value="Asp"/>
    <property type="match status" value="1"/>
</dbReference>
<feature type="domain" description="Peptidase A1" evidence="5">
    <location>
        <begin position="87"/>
        <end position="427"/>
    </location>
</feature>
<protein>
    <submittedName>
        <fullName evidence="6">Aspartic endopeptidase</fullName>
    </submittedName>
</protein>
<organism evidence="6 7">
    <name type="scientific">Clavispora lusitaniae</name>
    <name type="common">Candida lusitaniae</name>
    <dbReference type="NCBI Taxonomy" id="36911"/>
    <lineage>
        <taxon>Eukaryota</taxon>
        <taxon>Fungi</taxon>
        <taxon>Dikarya</taxon>
        <taxon>Ascomycota</taxon>
        <taxon>Saccharomycotina</taxon>
        <taxon>Pichiomycetes</taxon>
        <taxon>Metschnikowiaceae</taxon>
        <taxon>Clavispora</taxon>
    </lineage>
</organism>
<name>A0AA91T0V1_CLALS</name>
<accession>A0AA91T0V1</accession>
<feature type="region of interest" description="Disordered" evidence="3">
    <location>
        <begin position="22"/>
        <end position="69"/>
    </location>
</feature>
<sequence length="567" mass="60254">MLRPLVSVCVVLALASAAVNDAHKDTRSDKTDKTDKTESLSASSDGSSSHSSNATPSRSSDTSRSLSPSTLPEFITVPLSIPSDDIYYNAYVTDDAGTSIGVRVDLVQPDVWFLNGAVLPNCSTLNSSASIGSAGCYVGDAFTPTTSAPSSSTYNIPYPNGISAQGSPYTANLTIGGVGGHLALDDFGFVLASSTNMHSGGLGLAPHPYASGLLDVLVSEGLVAGHGYSIYFGGKRNGTSGSLLLGAVDKSFYSGSLYQYPPVAYTGWDDNGDQRALPIVMLDKIILYNSVTRRQATLYGNESIPVLLDSRYGYSYLPLDTVIQLAVQTNAYYSSKSNRWIVKCSDIEDSHATVNLTFGPLNVPVPLTSLLVDAMMDNNYLYFSSGDRACFLNVLPNTRLGYTALGLPFITQMYLVMDNDGGHVGIANKNEDVDLDYDLDDDAKAFKGNASKLSVGNFSTNVSAQYIHSGTIPFATPVTYSENRTLTFAPSNITNTELIPSRFSAVIIQSGEIYITVPDSYTEKNSSSTPASTSKSDGMAIAYSSRNLSPIFWAILLAGLSLGICLS</sequence>
<gene>
    <name evidence="6" type="ORF">A9F13_12g00726</name>
</gene>
<dbReference type="GO" id="GO:0004190">
    <property type="term" value="F:aspartic-type endopeptidase activity"/>
    <property type="evidence" value="ECO:0007669"/>
    <property type="project" value="InterPro"/>
</dbReference>
<keyword evidence="4" id="KW-0732">Signal</keyword>
<comment type="similarity">
    <text evidence="1">Belongs to the peptidase A1 family.</text>
</comment>
<proteinExistence type="inferred from homology"/>
<evidence type="ECO:0000313" key="6">
    <source>
        <dbReference type="EMBL" id="OVF07548.1"/>
    </source>
</evidence>
<evidence type="ECO:0000256" key="4">
    <source>
        <dbReference type="SAM" id="SignalP"/>
    </source>
</evidence>
<evidence type="ECO:0000256" key="1">
    <source>
        <dbReference type="ARBA" id="ARBA00007447"/>
    </source>
</evidence>
<feature type="compositionally biased region" description="Basic and acidic residues" evidence="3">
    <location>
        <begin position="22"/>
        <end position="38"/>
    </location>
</feature>
<evidence type="ECO:0000256" key="3">
    <source>
        <dbReference type="SAM" id="MobiDB-lite"/>
    </source>
</evidence>
<evidence type="ECO:0000313" key="7">
    <source>
        <dbReference type="Proteomes" id="UP000195602"/>
    </source>
</evidence>
<evidence type="ECO:0000259" key="5">
    <source>
        <dbReference type="PROSITE" id="PS51767"/>
    </source>
</evidence>
<dbReference type="AlphaFoldDB" id="A0AA91T0V1"/>
<dbReference type="EMBL" id="LYUB02000012">
    <property type="protein sequence ID" value="OVF07548.1"/>
    <property type="molecule type" value="Genomic_DNA"/>
</dbReference>
<comment type="caution">
    <text evidence="6">The sequence shown here is derived from an EMBL/GenBank/DDBJ whole genome shotgun (WGS) entry which is preliminary data.</text>
</comment>
<dbReference type="KEGG" id="clus:A9F13_12g00726"/>
<feature type="signal peptide" evidence="4">
    <location>
        <begin position="1"/>
        <end position="17"/>
    </location>
</feature>
<reference evidence="6 7" key="1">
    <citation type="submission" date="2017-04" db="EMBL/GenBank/DDBJ databases">
        <title>Draft genome of the yeast Clavispora lusitaniae type strain CBS 6936.</title>
        <authorList>
            <person name="Durrens P."/>
            <person name="Klopp C."/>
            <person name="Biteau N."/>
            <person name="Fitton-Ouhabi V."/>
            <person name="Dementhon K."/>
            <person name="Accoceberry I."/>
            <person name="Sherman D.J."/>
            <person name="Noel T."/>
        </authorList>
    </citation>
    <scope>NUCLEOTIDE SEQUENCE [LARGE SCALE GENOMIC DNA]</scope>
    <source>
        <strain evidence="6 7">CBS 6936</strain>
    </source>
</reference>
<feature type="chain" id="PRO_5041652676" evidence="4">
    <location>
        <begin position="18"/>
        <end position="567"/>
    </location>
</feature>
<dbReference type="PANTHER" id="PTHR47966">
    <property type="entry name" value="BETA-SITE APP-CLEAVING ENZYME, ISOFORM A-RELATED"/>
    <property type="match status" value="1"/>
</dbReference>
<dbReference type="PANTHER" id="PTHR47966:SF51">
    <property type="entry name" value="BETA-SITE APP-CLEAVING ENZYME, ISOFORM A-RELATED"/>
    <property type="match status" value="1"/>
</dbReference>